<dbReference type="SUPFAM" id="SSF48498">
    <property type="entry name" value="Tetracyclin repressor-like, C-terminal domain"/>
    <property type="match status" value="1"/>
</dbReference>
<dbReference type="EMBL" id="JAUJEA010000014">
    <property type="protein sequence ID" value="MDN5204932.1"/>
    <property type="molecule type" value="Genomic_DNA"/>
</dbReference>
<dbReference type="InterPro" id="IPR050624">
    <property type="entry name" value="HTH-type_Tx_Regulator"/>
</dbReference>
<dbReference type="Pfam" id="PF00440">
    <property type="entry name" value="TetR_N"/>
    <property type="match status" value="1"/>
</dbReference>
<comment type="subunit">
    <text evidence="2">Homodimer.</text>
</comment>
<proteinExistence type="predicted"/>
<keyword evidence="4" id="KW-0678">Repressor</keyword>
<protein>
    <recommendedName>
        <fullName evidence="3">Biofilm operon icaADBC HTH-type negative transcriptional regulator IcaR</fullName>
    </recommendedName>
    <alternativeName>
        <fullName evidence="8">Intercellular adhesion protein R</fullName>
    </alternativeName>
</protein>
<evidence type="ECO:0000256" key="4">
    <source>
        <dbReference type="ARBA" id="ARBA00022491"/>
    </source>
</evidence>
<comment type="caution">
    <text evidence="12">The sequence shown here is derived from an EMBL/GenBank/DDBJ whole genome shotgun (WGS) entry which is preliminary data.</text>
</comment>
<keyword evidence="5" id="KW-0805">Transcription regulation</keyword>
<accession>A0ABT8KYB9</accession>
<keyword evidence="7" id="KW-0804">Transcription</keyword>
<sequence>MGRKSLKDARRKEIIRAFYKVAKKEGLENASLAKVARLMDIHPSLIIHYFRSKEDLIFGLIEYILERYKLIYKAENSTLDTKERLVKIVGNLFSRKWNTLFDDGVFYSCYALIFRDKKVQAHYKTLHDSLRELFSSTLKEAKQEGLVNVQDVEATSDLIFIMVEGAYYYLGLINDKNEYQGKLKQYEQEALRLLGLN</sequence>
<evidence type="ECO:0000256" key="7">
    <source>
        <dbReference type="ARBA" id="ARBA00023163"/>
    </source>
</evidence>
<reference evidence="12" key="1">
    <citation type="submission" date="2023-06" db="EMBL/GenBank/DDBJ databases">
        <title>Genomic of Parafulvivirga corallium.</title>
        <authorList>
            <person name="Wang G."/>
        </authorList>
    </citation>
    <scope>NUCLEOTIDE SEQUENCE</scope>
    <source>
        <strain evidence="12">BMA10</strain>
    </source>
</reference>
<dbReference type="PANTHER" id="PTHR43479:SF11">
    <property type="entry name" value="ACREF_ENVCD OPERON REPRESSOR-RELATED"/>
    <property type="match status" value="1"/>
</dbReference>
<dbReference type="RefSeq" id="WP_346754955.1">
    <property type="nucleotide sequence ID" value="NZ_JAUJEA010000014.1"/>
</dbReference>
<dbReference type="InterPro" id="IPR036271">
    <property type="entry name" value="Tet_transcr_reg_TetR-rel_C_sf"/>
</dbReference>
<evidence type="ECO:0000256" key="2">
    <source>
        <dbReference type="ARBA" id="ARBA00011738"/>
    </source>
</evidence>
<evidence type="ECO:0000256" key="3">
    <source>
        <dbReference type="ARBA" id="ARBA00014341"/>
    </source>
</evidence>
<feature type="domain" description="HTH tetR-type" evidence="11">
    <location>
        <begin position="8"/>
        <end position="68"/>
    </location>
</feature>
<keyword evidence="13" id="KW-1185">Reference proteome</keyword>
<evidence type="ECO:0000256" key="1">
    <source>
        <dbReference type="ARBA" id="ARBA00002291"/>
    </source>
</evidence>
<dbReference type="PROSITE" id="PS50977">
    <property type="entry name" value="HTH_TETR_2"/>
    <property type="match status" value="1"/>
</dbReference>
<evidence type="ECO:0000259" key="11">
    <source>
        <dbReference type="PROSITE" id="PS50977"/>
    </source>
</evidence>
<dbReference type="InterPro" id="IPR041646">
    <property type="entry name" value="IcaR_C"/>
</dbReference>
<name>A0ABT8KYB9_9BACT</name>
<evidence type="ECO:0000313" key="12">
    <source>
        <dbReference type="EMBL" id="MDN5204932.1"/>
    </source>
</evidence>
<evidence type="ECO:0000256" key="9">
    <source>
        <dbReference type="PROSITE-ProRule" id="PRU00335"/>
    </source>
</evidence>
<dbReference type="SUPFAM" id="SSF46689">
    <property type="entry name" value="Homeodomain-like"/>
    <property type="match status" value="1"/>
</dbReference>
<dbReference type="Pfam" id="PF18665">
    <property type="entry name" value="TetR_C_37"/>
    <property type="match status" value="1"/>
</dbReference>
<dbReference type="InterPro" id="IPR009057">
    <property type="entry name" value="Homeodomain-like_sf"/>
</dbReference>
<dbReference type="Gene3D" id="1.10.357.10">
    <property type="entry name" value="Tetracycline Repressor, domain 2"/>
    <property type="match status" value="1"/>
</dbReference>
<evidence type="ECO:0000256" key="10">
    <source>
        <dbReference type="SAM" id="Coils"/>
    </source>
</evidence>
<feature type="coiled-coil region" evidence="10">
    <location>
        <begin position="169"/>
        <end position="196"/>
    </location>
</feature>
<comment type="function">
    <text evidence="1">Represses transcription of the icaADBC operon necessary for biofilm production.</text>
</comment>
<keyword evidence="10" id="KW-0175">Coiled coil</keyword>
<dbReference type="InterPro" id="IPR001647">
    <property type="entry name" value="HTH_TetR"/>
</dbReference>
<dbReference type="Proteomes" id="UP001172082">
    <property type="component" value="Unassembled WGS sequence"/>
</dbReference>
<gene>
    <name evidence="12" type="ORF">QQ008_26315</name>
</gene>
<dbReference type="PANTHER" id="PTHR43479">
    <property type="entry name" value="ACREF/ENVCD OPERON REPRESSOR-RELATED"/>
    <property type="match status" value="1"/>
</dbReference>
<organism evidence="12 13">
    <name type="scientific">Splendidivirga corallicola</name>
    <dbReference type="NCBI Taxonomy" id="3051826"/>
    <lineage>
        <taxon>Bacteria</taxon>
        <taxon>Pseudomonadati</taxon>
        <taxon>Bacteroidota</taxon>
        <taxon>Cytophagia</taxon>
        <taxon>Cytophagales</taxon>
        <taxon>Splendidivirgaceae</taxon>
        <taxon>Splendidivirga</taxon>
    </lineage>
</organism>
<evidence type="ECO:0000313" key="13">
    <source>
        <dbReference type="Proteomes" id="UP001172082"/>
    </source>
</evidence>
<feature type="DNA-binding region" description="H-T-H motif" evidence="9">
    <location>
        <begin position="31"/>
        <end position="50"/>
    </location>
</feature>
<evidence type="ECO:0000256" key="6">
    <source>
        <dbReference type="ARBA" id="ARBA00023125"/>
    </source>
</evidence>
<evidence type="ECO:0000256" key="5">
    <source>
        <dbReference type="ARBA" id="ARBA00023015"/>
    </source>
</evidence>
<evidence type="ECO:0000256" key="8">
    <source>
        <dbReference type="ARBA" id="ARBA00030200"/>
    </source>
</evidence>
<keyword evidence="6 9" id="KW-0238">DNA-binding</keyword>